<dbReference type="InterPro" id="IPR036397">
    <property type="entry name" value="RNaseH_sf"/>
</dbReference>
<reference evidence="3" key="1">
    <citation type="submission" date="2018-05" db="EMBL/GenBank/DDBJ databases">
        <title>Draft genome of Mucuna pruriens seed.</title>
        <authorList>
            <person name="Nnadi N.E."/>
            <person name="Vos R."/>
            <person name="Hasami M.H."/>
            <person name="Devisetty U.K."/>
            <person name="Aguiy J.C."/>
        </authorList>
    </citation>
    <scope>NUCLEOTIDE SEQUENCE [LARGE SCALE GENOMIC DNA]</scope>
    <source>
        <strain evidence="3">JCA_2017</strain>
    </source>
</reference>
<dbReference type="Proteomes" id="UP000257109">
    <property type="component" value="Unassembled WGS sequence"/>
</dbReference>
<evidence type="ECO:0000313" key="3">
    <source>
        <dbReference type="EMBL" id="RDX96384.1"/>
    </source>
</evidence>
<dbReference type="InterPro" id="IPR001584">
    <property type="entry name" value="Integrase_cat-core"/>
</dbReference>
<dbReference type="InterPro" id="IPR012337">
    <property type="entry name" value="RNaseH-like_sf"/>
</dbReference>
<evidence type="ECO:0000256" key="1">
    <source>
        <dbReference type="SAM" id="MobiDB-lite"/>
    </source>
</evidence>
<comment type="caution">
    <text evidence="3">The sequence shown here is derived from an EMBL/GenBank/DDBJ whole genome shotgun (WGS) entry which is preliminary data.</text>
</comment>
<dbReference type="PANTHER" id="PTHR48475">
    <property type="entry name" value="RIBONUCLEASE H"/>
    <property type="match status" value="1"/>
</dbReference>
<name>A0A371H0Q4_MUCPR</name>
<dbReference type="SUPFAM" id="SSF53098">
    <property type="entry name" value="Ribonuclease H-like"/>
    <property type="match status" value="2"/>
</dbReference>
<dbReference type="Gene3D" id="3.30.420.10">
    <property type="entry name" value="Ribonuclease H-like superfamily/Ribonuclease H"/>
    <property type="match status" value="2"/>
</dbReference>
<evidence type="ECO:0000259" key="2">
    <source>
        <dbReference type="PROSITE" id="PS50994"/>
    </source>
</evidence>
<gene>
    <name evidence="3" type="primary">K02A2.6</name>
    <name evidence="3" type="ORF">CR513_20966</name>
</gene>
<proteinExistence type="predicted"/>
<accession>A0A371H0Q4</accession>
<protein>
    <recommendedName>
        <fullName evidence="2">Integrase catalytic domain-containing protein</fullName>
    </recommendedName>
</protein>
<evidence type="ECO:0000313" key="4">
    <source>
        <dbReference type="Proteomes" id="UP000257109"/>
    </source>
</evidence>
<dbReference type="PROSITE" id="PS50994">
    <property type="entry name" value="INTEGRASE"/>
    <property type="match status" value="1"/>
</dbReference>
<dbReference type="GO" id="GO:0003676">
    <property type="term" value="F:nucleic acid binding"/>
    <property type="evidence" value="ECO:0007669"/>
    <property type="project" value="InterPro"/>
</dbReference>
<dbReference type="Pfam" id="PF13456">
    <property type="entry name" value="RVT_3"/>
    <property type="match status" value="1"/>
</dbReference>
<dbReference type="GO" id="GO:0004523">
    <property type="term" value="F:RNA-DNA hybrid ribonuclease activity"/>
    <property type="evidence" value="ECO:0007669"/>
    <property type="project" value="InterPro"/>
</dbReference>
<sequence length="331" mass="37353">MRENKEWTLSIDGSSNQRESGAGVVLEGSSGVLIEQSLCFDFRASNNQAEYGALLTGIQLVKEVGAKMLTVKSIGRDLGGIHSTLCPQEQNERTDLLAKLAKTEVLCNEWKSSWQDPIIDYLNQDKVLKKPQEARKIKRDAIKCLNRKTIKTKWSELLKKFMREHVEATLVGGPWEAESTSEEESALMSRYKFGQSVGQVKFLLVAIDYFTKWIEVELVATISAERVKQFYWKRIICRFGLPTVIISDNGTQFASQAIAEFCAQYGIKQSFTCVEHPQSNGCKGMMGRRVATSTLVLSHRTTLDYPRNPISLYLWNRCNDPSGGRRVVAMH</sequence>
<dbReference type="AlphaFoldDB" id="A0A371H0Q4"/>
<dbReference type="InterPro" id="IPR002156">
    <property type="entry name" value="RNaseH_domain"/>
</dbReference>
<dbReference type="PANTHER" id="PTHR48475:SF2">
    <property type="entry name" value="RIBONUCLEASE H"/>
    <property type="match status" value="1"/>
</dbReference>
<organism evidence="3 4">
    <name type="scientific">Mucuna pruriens</name>
    <name type="common">Velvet bean</name>
    <name type="synonym">Dolichos pruriens</name>
    <dbReference type="NCBI Taxonomy" id="157652"/>
    <lineage>
        <taxon>Eukaryota</taxon>
        <taxon>Viridiplantae</taxon>
        <taxon>Streptophyta</taxon>
        <taxon>Embryophyta</taxon>
        <taxon>Tracheophyta</taxon>
        <taxon>Spermatophyta</taxon>
        <taxon>Magnoliopsida</taxon>
        <taxon>eudicotyledons</taxon>
        <taxon>Gunneridae</taxon>
        <taxon>Pentapetalae</taxon>
        <taxon>rosids</taxon>
        <taxon>fabids</taxon>
        <taxon>Fabales</taxon>
        <taxon>Fabaceae</taxon>
        <taxon>Papilionoideae</taxon>
        <taxon>50 kb inversion clade</taxon>
        <taxon>NPAAA clade</taxon>
        <taxon>indigoferoid/millettioid clade</taxon>
        <taxon>Phaseoleae</taxon>
        <taxon>Mucuna</taxon>
    </lineage>
</organism>
<dbReference type="OrthoDB" id="2016287at2759"/>
<feature type="region of interest" description="Disordered" evidence="1">
    <location>
        <begin position="1"/>
        <end position="21"/>
    </location>
</feature>
<dbReference type="Pfam" id="PF00665">
    <property type="entry name" value="rve"/>
    <property type="match status" value="1"/>
</dbReference>
<dbReference type="EMBL" id="QJKJ01003897">
    <property type="protein sequence ID" value="RDX96384.1"/>
    <property type="molecule type" value="Genomic_DNA"/>
</dbReference>
<feature type="domain" description="Integrase catalytic" evidence="2">
    <location>
        <begin position="163"/>
        <end position="281"/>
    </location>
</feature>
<feature type="non-terminal residue" evidence="3">
    <location>
        <position position="1"/>
    </location>
</feature>
<keyword evidence="4" id="KW-1185">Reference proteome</keyword>
<dbReference type="GO" id="GO:0015074">
    <property type="term" value="P:DNA integration"/>
    <property type="evidence" value="ECO:0007669"/>
    <property type="project" value="InterPro"/>
</dbReference>